<accession>A0A5B9T4G8</accession>
<proteinExistence type="predicted"/>
<dbReference type="AlphaFoldDB" id="A0A5B9T4G8"/>
<organism evidence="2">
    <name type="scientific">Agrobacterium tumefaciens</name>
    <dbReference type="NCBI Taxonomy" id="358"/>
    <lineage>
        <taxon>Bacteria</taxon>
        <taxon>Pseudomonadati</taxon>
        <taxon>Pseudomonadota</taxon>
        <taxon>Alphaproteobacteria</taxon>
        <taxon>Hyphomicrobiales</taxon>
        <taxon>Rhizobiaceae</taxon>
        <taxon>Rhizobium/Agrobacterium group</taxon>
        <taxon>Agrobacterium</taxon>
        <taxon>Agrobacterium tumefaciens complex</taxon>
    </lineage>
</organism>
<name>A0A5B9T4G8_AGRTU</name>
<feature type="region of interest" description="Disordered" evidence="1">
    <location>
        <begin position="47"/>
        <end position="75"/>
    </location>
</feature>
<evidence type="ECO:0000256" key="1">
    <source>
        <dbReference type="SAM" id="MobiDB-lite"/>
    </source>
</evidence>
<reference evidence="2" key="1">
    <citation type="journal article" date="2019" name="Genome Biol. Evol.">
        <title>Complete Sequence of Succinamopine Ti-Plasmid pTiEU6 Reveals Its Evolutionary Relatedness with Nopaline-Type Ti-Plasmids.</title>
        <authorList>
            <person name="Shao S."/>
            <person name="van Heusden G.P.H."/>
            <person name="Hooykaas P.J.J."/>
        </authorList>
    </citation>
    <scope>NUCLEOTIDE SEQUENCE</scope>
    <source>
        <strain evidence="2">T37</strain>
        <plasmid evidence="2">pTiT37</plasmid>
    </source>
</reference>
<gene>
    <name evidence="2" type="ORF">AgrTiT37_00162</name>
</gene>
<evidence type="ECO:0000313" key="2">
    <source>
        <dbReference type="EMBL" id="QEG98125.1"/>
    </source>
</evidence>
<dbReference type="EMBL" id="MK439386">
    <property type="protein sequence ID" value="QEG98125.1"/>
    <property type="molecule type" value="Genomic_DNA"/>
</dbReference>
<protein>
    <submittedName>
        <fullName evidence="2">Uncharacterized protein</fullName>
    </submittedName>
</protein>
<sequence>MIAQVIVDIGNQHMEDDTPIEDMGVRLTLGAVFSKGIDDLRRAAALAAHRRHRRQERGADRPSRSKRRDNMTALPARSINSCRGVAIPAWPASRSAISSQLSML</sequence>
<geneLocation type="plasmid" evidence="2">
    <name>pTiT37</name>
</geneLocation>
<keyword evidence="2" id="KW-0614">Plasmid</keyword>